<dbReference type="GeneID" id="85312001"/>
<dbReference type="RefSeq" id="XP_060280368.1">
    <property type="nucleotide sequence ID" value="XM_060428814.1"/>
</dbReference>
<protein>
    <submittedName>
        <fullName evidence="2">Uncharacterized protein</fullName>
    </submittedName>
</protein>
<name>A0AAJ0BTT3_9PEZI</name>
<feature type="chain" id="PRO_5042487462" evidence="1">
    <location>
        <begin position="28"/>
        <end position="467"/>
    </location>
</feature>
<reference evidence="2" key="1">
    <citation type="submission" date="2023-06" db="EMBL/GenBank/DDBJ databases">
        <title>Genome-scale phylogeny and comparative genomics of the fungal order Sordariales.</title>
        <authorList>
            <consortium name="Lawrence Berkeley National Laboratory"/>
            <person name="Hensen N."/>
            <person name="Bonometti L."/>
            <person name="Westerberg I."/>
            <person name="Brannstrom I.O."/>
            <person name="Guillou S."/>
            <person name="Cros-Aarteil S."/>
            <person name="Calhoun S."/>
            <person name="Haridas S."/>
            <person name="Kuo A."/>
            <person name="Mondo S."/>
            <person name="Pangilinan J."/>
            <person name="Riley R."/>
            <person name="Labutti K."/>
            <person name="Andreopoulos B."/>
            <person name="Lipzen A."/>
            <person name="Chen C."/>
            <person name="Yanf M."/>
            <person name="Daum C."/>
            <person name="Ng V."/>
            <person name="Clum A."/>
            <person name="Steindorff A."/>
            <person name="Ohm R."/>
            <person name="Martin F."/>
            <person name="Silar P."/>
            <person name="Natvig D."/>
            <person name="Lalanne C."/>
            <person name="Gautier V."/>
            <person name="Ament-Velasquez S.L."/>
            <person name="Kruys A."/>
            <person name="Hutchinson M.I."/>
            <person name="Powell A.J."/>
            <person name="Barry K."/>
            <person name="Miller A.N."/>
            <person name="Grigoriev I.V."/>
            <person name="Debuchy R."/>
            <person name="Gladieux P."/>
            <person name="Thoren M.H."/>
            <person name="Johannesson H."/>
        </authorList>
    </citation>
    <scope>NUCLEOTIDE SEQUENCE</scope>
    <source>
        <strain evidence="2">8032-3</strain>
    </source>
</reference>
<sequence>MANFGDMRGSFLVLLIGLLGLCHRSLADDCTNVTIANAADAEAVRKSCPVIQGDLTFMGAISESINLDGVETVLGGILHDGACGRTDDECPHVQPFTISSSTLTTVNQTIDFRYFPGLEKLILPNLTTVNSGLMLRRLHDLTHLDITGLSYVGWVLLETTSLKTLLLDGLKGFTGTGSNGYVALWDAGQVESVDGFFKNPIDPVFYPETSQDSSLSTNAAVIPNIRKITIGWTRIPKLSLSGQNLTVVLGGPSTKSMEIDMFEVGDGVVDLQRSPELKNLTLTTFSMDNNRNMTHLKADFDQVANFAVYGYPSLRTLELPPQAVNWANLSMRLTQDPSGPLNFSSEYTVDASGQKQRTWYWPEKDMREVVVHGNIATDFFQSFLEYRIESKDPSSRPRVLETFDIRSDSPRLKLNCSVFDELQNKTGVLPANYSCSYKSAAALAQGYVMRQPWQFGLLALGLSISFL</sequence>
<dbReference type="AlphaFoldDB" id="A0AAJ0BTT3"/>
<proteinExistence type="predicted"/>
<organism evidence="2 3">
    <name type="scientific">Phialemonium atrogriseum</name>
    <dbReference type="NCBI Taxonomy" id="1093897"/>
    <lineage>
        <taxon>Eukaryota</taxon>
        <taxon>Fungi</taxon>
        <taxon>Dikarya</taxon>
        <taxon>Ascomycota</taxon>
        <taxon>Pezizomycotina</taxon>
        <taxon>Sordariomycetes</taxon>
        <taxon>Sordariomycetidae</taxon>
        <taxon>Cephalothecales</taxon>
        <taxon>Cephalothecaceae</taxon>
        <taxon>Phialemonium</taxon>
    </lineage>
</organism>
<evidence type="ECO:0000313" key="3">
    <source>
        <dbReference type="Proteomes" id="UP001244011"/>
    </source>
</evidence>
<gene>
    <name evidence="2" type="ORF">QBC33DRAFT_548232</name>
</gene>
<dbReference type="InterPro" id="IPR032675">
    <property type="entry name" value="LRR_dom_sf"/>
</dbReference>
<evidence type="ECO:0000313" key="2">
    <source>
        <dbReference type="EMBL" id="KAK1764155.1"/>
    </source>
</evidence>
<dbReference type="Proteomes" id="UP001244011">
    <property type="component" value="Unassembled WGS sequence"/>
</dbReference>
<feature type="signal peptide" evidence="1">
    <location>
        <begin position="1"/>
        <end position="27"/>
    </location>
</feature>
<evidence type="ECO:0000256" key="1">
    <source>
        <dbReference type="SAM" id="SignalP"/>
    </source>
</evidence>
<accession>A0AAJ0BTT3</accession>
<keyword evidence="1" id="KW-0732">Signal</keyword>
<comment type="caution">
    <text evidence="2">The sequence shown here is derived from an EMBL/GenBank/DDBJ whole genome shotgun (WGS) entry which is preliminary data.</text>
</comment>
<dbReference type="Gene3D" id="3.80.10.10">
    <property type="entry name" value="Ribonuclease Inhibitor"/>
    <property type="match status" value="1"/>
</dbReference>
<keyword evidence="3" id="KW-1185">Reference proteome</keyword>
<dbReference type="SUPFAM" id="SSF52047">
    <property type="entry name" value="RNI-like"/>
    <property type="match status" value="1"/>
</dbReference>
<dbReference type="EMBL" id="MU839022">
    <property type="protein sequence ID" value="KAK1764155.1"/>
    <property type="molecule type" value="Genomic_DNA"/>
</dbReference>